<evidence type="ECO:0000313" key="1">
    <source>
        <dbReference type="EMBL" id="CAF3753913.1"/>
    </source>
</evidence>
<dbReference type="AlphaFoldDB" id="A0A818YFZ0"/>
<protein>
    <submittedName>
        <fullName evidence="1">Uncharacterized protein</fullName>
    </submittedName>
</protein>
<dbReference type="EMBL" id="CAJNYU010004428">
    <property type="protein sequence ID" value="CAF3753913.1"/>
    <property type="molecule type" value="Genomic_DNA"/>
</dbReference>
<sequence length="216" mass="23796">MIKNVINGSGQSTSTLIGYVPDLIDILQSRLKFIPNIELVPINQTYASLAQAIEDGTYDLVIGDVAVTATRRQKTIFRVIAGPRRVGLYMLSIVLIASYTTNLASDLTILKVGKIPSNRIGIIIGSAIEHYYLREVSGGSRKLYPLKFREKLYDSLLNYRIDAGFHDAGGAEYVTNNIDCSLTLVGESFEKGSLAMVTPKQWFYGQGLDVNILSLK</sequence>
<organism evidence="1 2">
    <name type="scientific">Rotaria socialis</name>
    <dbReference type="NCBI Taxonomy" id="392032"/>
    <lineage>
        <taxon>Eukaryota</taxon>
        <taxon>Metazoa</taxon>
        <taxon>Spiralia</taxon>
        <taxon>Gnathifera</taxon>
        <taxon>Rotifera</taxon>
        <taxon>Eurotatoria</taxon>
        <taxon>Bdelloidea</taxon>
        <taxon>Philodinida</taxon>
        <taxon>Philodinidae</taxon>
        <taxon>Rotaria</taxon>
    </lineage>
</organism>
<dbReference type="SUPFAM" id="SSF53850">
    <property type="entry name" value="Periplasmic binding protein-like II"/>
    <property type="match status" value="1"/>
</dbReference>
<gene>
    <name evidence="1" type="ORF">FME351_LOCUS31001</name>
</gene>
<dbReference type="Proteomes" id="UP000663869">
    <property type="component" value="Unassembled WGS sequence"/>
</dbReference>
<evidence type="ECO:0000313" key="2">
    <source>
        <dbReference type="Proteomes" id="UP000663869"/>
    </source>
</evidence>
<reference evidence="1" key="1">
    <citation type="submission" date="2021-02" db="EMBL/GenBank/DDBJ databases">
        <authorList>
            <person name="Nowell W R."/>
        </authorList>
    </citation>
    <scope>NUCLEOTIDE SEQUENCE</scope>
</reference>
<name>A0A818YFZ0_9BILA</name>
<accession>A0A818YFZ0</accession>
<proteinExistence type="predicted"/>
<dbReference type="Gene3D" id="3.40.190.10">
    <property type="entry name" value="Periplasmic binding protein-like II"/>
    <property type="match status" value="2"/>
</dbReference>
<comment type="caution">
    <text evidence="1">The sequence shown here is derived from an EMBL/GenBank/DDBJ whole genome shotgun (WGS) entry which is preliminary data.</text>
</comment>